<dbReference type="Gene3D" id="3.40.50.2300">
    <property type="match status" value="1"/>
</dbReference>
<feature type="compositionally biased region" description="Low complexity" evidence="4">
    <location>
        <begin position="48"/>
        <end position="59"/>
    </location>
</feature>
<feature type="compositionally biased region" description="Basic and acidic residues" evidence="4">
    <location>
        <begin position="1548"/>
        <end position="1566"/>
    </location>
</feature>
<feature type="compositionally biased region" description="Low complexity" evidence="4">
    <location>
        <begin position="867"/>
        <end position="876"/>
    </location>
</feature>
<dbReference type="SMART" id="SM00448">
    <property type="entry name" value="REC"/>
    <property type="match status" value="1"/>
</dbReference>
<keyword evidence="1 3" id="KW-0597">Phosphoprotein</keyword>
<name>A0A316U405_9BASI</name>
<feature type="region of interest" description="Disordered" evidence="4">
    <location>
        <begin position="1"/>
        <end position="130"/>
    </location>
</feature>
<feature type="compositionally biased region" description="Pro residues" evidence="4">
    <location>
        <begin position="17"/>
        <end position="33"/>
    </location>
</feature>
<evidence type="ECO:0000313" key="6">
    <source>
        <dbReference type="EMBL" id="PWN19947.1"/>
    </source>
</evidence>
<dbReference type="RefSeq" id="XP_025347107.1">
    <property type="nucleotide sequence ID" value="XM_025489768.1"/>
</dbReference>
<evidence type="ECO:0000256" key="4">
    <source>
        <dbReference type="SAM" id="MobiDB-lite"/>
    </source>
</evidence>
<feature type="compositionally biased region" description="Basic and acidic residues" evidence="4">
    <location>
        <begin position="801"/>
        <end position="810"/>
    </location>
</feature>
<feature type="region of interest" description="Disordered" evidence="4">
    <location>
        <begin position="1184"/>
        <end position="1220"/>
    </location>
</feature>
<accession>A0A316U405</accession>
<feature type="region of interest" description="Disordered" evidence="4">
    <location>
        <begin position="213"/>
        <end position="280"/>
    </location>
</feature>
<feature type="region of interest" description="Disordered" evidence="4">
    <location>
        <begin position="945"/>
        <end position="1028"/>
    </location>
</feature>
<feature type="compositionally biased region" description="Polar residues" evidence="4">
    <location>
        <begin position="817"/>
        <end position="827"/>
    </location>
</feature>
<protein>
    <recommendedName>
        <fullName evidence="5">Response regulatory domain-containing protein</fullName>
    </recommendedName>
</protein>
<keyword evidence="2" id="KW-0902">Two-component regulatory system</keyword>
<keyword evidence="7" id="KW-1185">Reference proteome</keyword>
<dbReference type="EMBL" id="KZ819329">
    <property type="protein sequence ID" value="PWN19947.1"/>
    <property type="molecule type" value="Genomic_DNA"/>
</dbReference>
<evidence type="ECO:0000256" key="2">
    <source>
        <dbReference type="ARBA" id="ARBA00023012"/>
    </source>
</evidence>
<proteinExistence type="predicted"/>
<feature type="region of interest" description="Disordered" evidence="4">
    <location>
        <begin position="1067"/>
        <end position="1172"/>
    </location>
</feature>
<feature type="region of interest" description="Disordered" evidence="4">
    <location>
        <begin position="1460"/>
        <end position="1566"/>
    </location>
</feature>
<dbReference type="Proteomes" id="UP000245942">
    <property type="component" value="Unassembled WGS sequence"/>
</dbReference>
<dbReference type="InterPro" id="IPR011006">
    <property type="entry name" value="CheY-like_superfamily"/>
</dbReference>
<organism evidence="6 7">
    <name type="scientific">Pseudomicrostroma glucosiphilum</name>
    <dbReference type="NCBI Taxonomy" id="1684307"/>
    <lineage>
        <taxon>Eukaryota</taxon>
        <taxon>Fungi</taxon>
        <taxon>Dikarya</taxon>
        <taxon>Basidiomycota</taxon>
        <taxon>Ustilaginomycotina</taxon>
        <taxon>Exobasidiomycetes</taxon>
        <taxon>Microstromatales</taxon>
        <taxon>Microstromatales incertae sedis</taxon>
        <taxon>Pseudomicrostroma</taxon>
    </lineage>
</organism>
<feature type="compositionally biased region" description="Acidic residues" evidence="4">
    <location>
        <begin position="1519"/>
        <end position="1528"/>
    </location>
</feature>
<dbReference type="FunFam" id="3.40.50.2300:FF:000146">
    <property type="entry name" value="Putative two-component response regulator SSK1p"/>
    <property type="match status" value="1"/>
</dbReference>
<dbReference type="PROSITE" id="PS50110">
    <property type="entry name" value="RESPONSE_REGULATORY"/>
    <property type="match status" value="1"/>
</dbReference>
<feature type="modified residue" description="4-aspartylphosphate" evidence="3">
    <location>
        <position position="1278"/>
    </location>
</feature>
<dbReference type="PANTHER" id="PTHR45339:SF1">
    <property type="entry name" value="HYBRID SIGNAL TRANSDUCTION HISTIDINE KINASE J"/>
    <property type="match status" value="1"/>
</dbReference>
<evidence type="ECO:0000259" key="5">
    <source>
        <dbReference type="PROSITE" id="PS50110"/>
    </source>
</evidence>
<dbReference type="PANTHER" id="PTHR45339">
    <property type="entry name" value="HYBRID SIGNAL TRANSDUCTION HISTIDINE KINASE J"/>
    <property type="match status" value="1"/>
</dbReference>
<dbReference type="GeneID" id="37011502"/>
<evidence type="ECO:0000256" key="3">
    <source>
        <dbReference type="PROSITE-ProRule" id="PRU00169"/>
    </source>
</evidence>
<feature type="domain" description="Response regulatory" evidence="5">
    <location>
        <begin position="1229"/>
        <end position="1399"/>
    </location>
</feature>
<sequence length="1566" mass="163938">MASYSTVSQSPSSSSRSPPPLPSVPLTVQPPSPDESITSPPAGPLPPMASDAPAMASPSQPLARRPMNRSISIPLAERMGALRHPRPRMIAKTSEPDFTAVGGSRSSSPPTPRSPNRRNTKSSLSASSSNLLASESSSSALAHLVLDTLQLPISHLLHIIPPHLLDASHETLSPTSLSMPVTSVEAVMEAFRSINWICDAFIEQELASSGKASSSAETLEDIVPNSDVDGGPSSRETITSLGPLKPLSQRSSSEAARASTSSTQQSEGSPTAASSSASPAPASFDLSELVQRAADVVSGQAADKAIDLVISLEGFIDEHDDSHSVCTSAIGDEGAVKCVLIHTLSRMLAVVPPHSTLTVGLNRFDDTKGKSKQGLEITPCSLELRLTSNGRDVSGVHELLERCLDDSVLNIAQAQSQWTHSEEPPVTSIVELKFQELGICSPDLAASAVPSTIEHEDRQRFLPRLALGEEPTAQELSGFVKDELKGKTVALHASDSSVFAQHLAQLLQDCGCHVSSGSVAPTGSSMPSTPIFGAGDKHHLPAARTAIAITEGRPAFIRYSTSLALAGDCSSSNATAGPAGPSSSMSGTAILDPVTGVPLTLPREEESEQGEDHKSSRSVTGMERDSSSDTIKSGMTSEKLEAYSFVMVDDDIETLQRELLRLRSALPLLRGALGQGTPSAQHLHRSAKDGFPLRPGNTDQSHASKPPLELTHAIVYFTSLKNFRSIRDVLQPIMESAIQALGEGQAYTLPEILVVPKPAGPRRILTALKTAMHKPIVDPFFAPIATSPMSPYLWEAKIGKREGSDQRDVTSPEADLSSITSSLTVPDSASRRSAKRKDGSLKLSNLPRPDPKTVLGVDAVAAHETKSNSPSSTKTTTEIRPSLLPLATPSVRSSQGSSSPLPAETLEYFSETAARMGTSAASGLVIQSPDGRPAALYFDPNLSGSGSIRGSQGRRAGSVSGPSSNRSFGSRISDTPNLLASARRQSEERHSYHHPSIADVMAGKKETNDDTDGIVSADQSRRNSDQSVSSFASRLTTFGDAPPGTLFAPQVGIDYVLSSGKPPVATPIASQPAVNEGEDPLMPIVSSPPNVTGDAPGSEKSDNQPAAEQKATLPSRTTLPATSTKKAPSARSSALGSKKASPVVPTASLDAGPVVPPRAQEASQGETAGEADGAVRGVHPSFAALSPATKPSAQPQTGLLIGAGFAPSGRRGGGPKKTQVREKVLPPIQVLIVEDNPINQKILKQFMTRKKIKFDTAVNGREAVDKWATGGFHLILMDIQLPVMDGIEATKEIRKQELMANVGQLPATPPVHTAGFVPGYVNGLVDMPAPSSAAVPPTPLIPSGSSVPQTPFRASVIIVALTASVLNSDRVAALAAGCNDFLNKPVSLPWLEKKIIEWGSMQYILLSGAGVFDAERRAQRSLFRGQGAAAAAASSSDVRRGFGSNPDAQAKLLASKLYLPTPKKRRPGLPPSPRSAAKVQVLSTAAGERPASTDSPGNKIAGGGNIQVGRAFNGMRDESDGDDNEASTEADKVKGGADLESAQVTDEEAAKTKGTDEDAGEAKSKA</sequence>
<dbReference type="GO" id="GO:0000156">
    <property type="term" value="F:phosphorelay response regulator activity"/>
    <property type="evidence" value="ECO:0007669"/>
    <property type="project" value="UniProtKB-ARBA"/>
</dbReference>
<feature type="compositionally biased region" description="Low complexity" evidence="4">
    <location>
        <begin position="1"/>
        <end position="16"/>
    </location>
</feature>
<feature type="compositionally biased region" description="Low complexity" evidence="4">
    <location>
        <begin position="945"/>
        <end position="958"/>
    </location>
</feature>
<dbReference type="OrthoDB" id="21225at2759"/>
<feature type="compositionally biased region" description="Low complexity" evidence="4">
    <location>
        <begin position="890"/>
        <end position="899"/>
    </location>
</feature>
<feature type="compositionally biased region" description="Low complexity" evidence="4">
    <location>
        <begin position="570"/>
        <end position="589"/>
    </location>
</feature>
<dbReference type="STRING" id="1684307.A0A316U405"/>
<feature type="region of interest" description="Disordered" evidence="4">
    <location>
        <begin position="801"/>
        <end position="902"/>
    </location>
</feature>
<feature type="compositionally biased region" description="Polar residues" evidence="4">
    <location>
        <begin position="960"/>
        <end position="978"/>
    </location>
</feature>
<feature type="region of interest" description="Disordered" evidence="4">
    <location>
        <begin position="675"/>
        <end position="705"/>
    </location>
</feature>
<feature type="compositionally biased region" description="Polar residues" evidence="4">
    <location>
        <begin position="1112"/>
        <end position="1135"/>
    </location>
</feature>
<dbReference type="SUPFAM" id="SSF52172">
    <property type="entry name" value="CheY-like"/>
    <property type="match status" value="1"/>
</dbReference>
<evidence type="ECO:0000256" key="1">
    <source>
        <dbReference type="ARBA" id="ARBA00022553"/>
    </source>
</evidence>
<dbReference type="CDD" id="cd17546">
    <property type="entry name" value="REC_hyHK_CKI1_RcsC-like"/>
    <property type="match status" value="1"/>
</dbReference>
<gene>
    <name evidence="6" type="ORF">BCV69DRAFT_213970</name>
</gene>
<feature type="region of interest" description="Disordered" evidence="4">
    <location>
        <begin position="570"/>
        <end position="632"/>
    </location>
</feature>
<evidence type="ECO:0000313" key="7">
    <source>
        <dbReference type="Proteomes" id="UP000245942"/>
    </source>
</evidence>
<dbReference type="Pfam" id="PF00072">
    <property type="entry name" value="Response_reg"/>
    <property type="match status" value="1"/>
</dbReference>
<feature type="compositionally biased region" description="Low complexity" evidence="4">
    <location>
        <begin position="248"/>
        <end position="280"/>
    </location>
</feature>
<reference evidence="6 7" key="1">
    <citation type="journal article" date="2018" name="Mol. Biol. Evol.">
        <title>Broad Genomic Sampling Reveals a Smut Pathogenic Ancestry of the Fungal Clade Ustilaginomycotina.</title>
        <authorList>
            <person name="Kijpornyongpan T."/>
            <person name="Mondo S.J."/>
            <person name="Barry K."/>
            <person name="Sandor L."/>
            <person name="Lee J."/>
            <person name="Lipzen A."/>
            <person name="Pangilinan J."/>
            <person name="LaButti K."/>
            <person name="Hainaut M."/>
            <person name="Henrissat B."/>
            <person name="Grigoriev I.V."/>
            <person name="Spatafora J.W."/>
            <person name="Aime M.C."/>
        </authorList>
    </citation>
    <scope>NUCLEOTIDE SEQUENCE [LARGE SCALE GENOMIC DNA]</scope>
    <source>
        <strain evidence="6 7">MCA 4718</strain>
    </source>
</reference>
<dbReference type="InterPro" id="IPR001789">
    <property type="entry name" value="Sig_transdc_resp-reg_receiver"/>
</dbReference>